<feature type="transmembrane region" description="Helical" evidence="2">
    <location>
        <begin position="92"/>
        <end position="116"/>
    </location>
</feature>
<protein>
    <submittedName>
        <fullName evidence="3">Uncharacterized protein</fullName>
    </submittedName>
</protein>
<feature type="non-terminal residue" evidence="3">
    <location>
        <position position="1"/>
    </location>
</feature>
<dbReference type="EMBL" id="BTRK01000003">
    <property type="protein sequence ID" value="GMR39809.1"/>
    <property type="molecule type" value="Genomic_DNA"/>
</dbReference>
<feature type="transmembrane region" description="Helical" evidence="2">
    <location>
        <begin position="146"/>
        <end position="166"/>
    </location>
</feature>
<evidence type="ECO:0000313" key="3">
    <source>
        <dbReference type="EMBL" id="GMR39809.1"/>
    </source>
</evidence>
<keyword evidence="2" id="KW-0812">Transmembrane</keyword>
<evidence type="ECO:0000256" key="1">
    <source>
        <dbReference type="SAM" id="MobiDB-lite"/>
    </source>
</evidence>
<name>A0AAN4ZI40_9BILA</name>
<feature type="region of interest" description="Disordered" evidence="1">
    <location>
        <begin position="22"/>
        <end position="41"/>
    </location>
</feature>
<comment type="caution">
    <text evidence="3">The sequence shown here is derived from an EMBL/GenBank/DDBJ whole genome shotgun (WGS) entry which is preliminary data.</text>
</comment>
<accession>A0AAN4ZI40</accession>
<evidence type="ECO:0000313" key="4">
    <source>
        <dbReference type="Proteomes" id="UP001328107"/>
    </source>
</evidence>
<dbReference type="AlphaFoldDB" id="A0AAN4ZI40"/>
<gene>
    <name evidence="3" type="ORF">PMAYCL1PPCAC_10004</name>
</gene>
<keyword evidence="4" id="KW-1185">Reference proteome</keyword>
<reference evidence="4" key="1">
    <citation type="submission" date="2022-10" db="EMBL/GenBank/DDBJ databases">
        <title>Genome assembly of Pristionchus species.</title>
        <authorList>
            <person name="Yoshida K."/>
            <person name="Sommer R.J."/>
        </authorList>
    </citation>
    <scope>NUCLEOTIDE SEQUENCE [LARGE SCALE GENOMIC DNA]</scope>
    <source>
        <strain evidence="4">RS5460</strain>
    </source>
</reference>
<feature type="compositionally biased region" description="Polar residues" evidence="1">
    <location>
        <begin position="225"/>
        <end position="254"/>
    </location>
</feature>
<evidence type="ECO:0000256" key="2">
    <source>
        <dbReference type="SAM" id="Phobius"/>
    </source>
</evidence>
<sequence length="299" mass="32596">PSANTLRMMANGMMTLMLTTSSNNRQHHRSNSSTNSRATAESDHSGCCACTCLIGTLVVIAGASGCIIRAAAEKMIVGQIGRRQGSAPTIEVAFMMIIMLFIMLLGLSMFVTAVIASSKYVERWQILRTTILRLSCSADQKSSAPFQSACFAIAMVLIPPIIAMCWRAGNADTRAKEADERAMKAETQAKEADLRALEADTRAKEADSRAKEATALARRVVATRGSNEPGSSNYPRRANNSEMPNIENIPTQCNPRADRETIIDMPDLPPRYSSISSDLPPRYYSRAHSESEVPTCRTQ</sequence>
<feature type="region of interest" description="Disordered" evidence="1">
    <location>
        <begin position="222"/>
        <end position="299"/>
    </location>
</feature>
<dbReference type="Proteomes" id="UP001328107">
    <property type="component" value="Unassembled WGS sequence"/>
</dbReference>
<keyword evidence="2" id="KW-0472">Membrane</keyword>
<organism evidence="3 4">
    <name type="scientific">Pristionchus mayeri</name>
    <dbReference type="NCBI Taxonomy" id="1317129"/>
    <lineage>
        <taxon>Eukaryota</taxon>
        <taxon>Metazoa</taxon>
        <taxon>Ecdysozoa</taxon>
        <taxon>Nematoda</taxon>
        <taxon>Chromadorea</taxon>
        <taxon>Rhabditida</taxon>
        <taxon>Rhabditina</taxon>
        <taxon>Diplogasteromorpha</taxon>
        <taxon>Diplogasteroidea</taxon>
        <taxon>Neodiplogasteridae</taxon>
        <taxon>Pristionchus</taxon>
    </lineage>
</organism>
<keyword evidence="2" id="KW-1133">Transmembrane helix</keyword>
<proteinExistence type="predicted"/>